<evidence type="ECO:0000256" key="1">
    <source>
        <dbReference type="ARBA" id="ARBA00023157"/>
    </source>
</evidence>
<feature type="region of interest" description="Disordered" evidence="2">
    <location>
        <begin position="277"/>
        <end position="296"/>
    </location>
</feature>
<dbReference type="InParanoid" id="H2YGR8"/>
<keyword evidence="5" id="KW-1185">Reference proteome</keyword>
<dbReference type="GO" id="GO:0005615">
    <property type="term" value="C:extracellular space"/>
    <property type="evidence" value="ECO:0007669"/>
    <property type="project" value="TreeGrafter"/>
</dbReference>
<accession>H2YGR8</accession>
<reference evidence="4" key="3">
    <citation type="submission" date="2025-09" db="UniProtKB">
        <authorList>
            <consortium name="Ensembl"/>
        </authorList>
    </citation>
    <scope>IDENTIFICATION</scope>
</reference>
<evidence type="ECO:0000256" key="2">
    <source>
        <dbReference type="SAM" id="MobiDB-lite"/>
    </source>
</evidence>
<dbReference type="STRING" id="51511.ENSCSAVP00000004517"/>
<dbReference type="HOGENOM" id="CLU_038628_14_2_1"/>
<reference evidence="4" key="2">
    <citation type="submission" date="2025-08" db="UniProtKB">
        <authorList>
            <consortium name="Ensembl"/>
        </authorList>
    </citation>
    <scope>IDENTIFICATION</scope>
</reference>
<dbReference type="GeneTree" id="ENSGT00940000164607"/>
<evidence type="ECO:0000313" key="4">
    <source>
        <dbReference type="Ensembl" id="ENSCSAVP00000004517.1"/>
    </source>
</evidence>
<feature type="domain" description="Fibrinogen C-terminal" evidence="3">
    <location>
        <begin position="1"/>
        <end position="137"/>
    </location>
</feature>
<dbReference type="eggNOG" id="KOG2579">
    <property type="taxonomic scope" value="Eukaryota"/>
</dbReference>
<dbReference type="Pfam" id="PF00147">
    <property type="entry name" value="Fibrinogen_C"/>
    <property type="match status" value="2"/>
</dbReference>
<dbReference type="InterPro" id="IPR020837">
    <property type="entry name" value="Fibrinogen_CS"/>
</dbReference>
<reference evidence="5" key="1">
    <citation type="submission" date="2003-08" db="EMBL/GenBank/DDBJ databases">
        <authorList>
            <person name="Birren B."/>
            <person name="Nusbaum C."/>
            <person name="Abebe A."/>
            <person name="Abouelleil A."/>
            <person name="Adekoya E."/>
            <person name="Ait-zahra M."/>
            <person name="Allen N."/>
            <person name="Allen T."/>
            <person name="An P."/>
            <person name="Anderson M."/>
            <person name="Anderson S."/>
            <person name="Arachchi H."/>
            <person name="Armbruster J."/>
            <person name="Bachantsang P."/>
            <person name="Baldwin J."/>
            <person name="Barry A."/>
            <person name="Bayul T."/>
            <person name="Blitshsteyn B."/>
            <person name="Bloom T."/>
            <person name="Blye J."/>
            <person name="Boguslavskiy L."/>
            <person name="Borowsky M."/>
            <person name="Boukhgalter B."/>
            <person name="Brunache A."/>
            <person name="Butler J."/>
            <person name="Calixte N."/>
            <person name="Calvo S."/>
            <person name="Camarata J."/>
            <person name="Campo K."/>
            <person name="Chang J."/>
            <person name="Cheshatsang Y."/>
            <person name="Citroen M."/>
            <person name="Collymore A."/>
            <person name="Considine T."/>
            <person name="Cook A."/>
            <person name="Cooke P."/>
            <person name="Corum B."/>
            <person name="Cuomo C."/>
            <person name="David R."/>
            <person name="Dawoe T."/>
            <person name="Degray S."/>
            <person name="Dodge S."/>
            <person name="Dooley K."/>
            <person name="Dorje P."/>
            <person name="Dorjee K."/>
            <person name="Dorris L."/>
            <person name="Duffey N."/>
            <person name="Dupes A."/>
            <person name="Elkins T."/>
            <person name="Engels R."/>
            <person name="Erickson J."/>
            <person name="Farina A."/>
            <person name="Faro S."/>
            <person name="Ferreira P."/>
            <person name="Fischer H."/>
            <person name="Fitzgerald M."/>
            <person name="Foley K."/>
            <person name="Gage D."/>
            <person name="Galagan J."/>
            <person name="Gearin G."/>
            <person name="Gnerre S."/>
            <person name="Gnirke A."/>
            <person name="Goyette A."/>
            <person name="Graham J."/>
            <person name="Grandbois E."/>
            <person name="Gyaltsen K."/>
            <person name="Hafez N."/>
            <person name="Hagopian D."/>
            <person name="Hagos B."/>
            <person name="Hall J."/>
            <person name="Hatcher B."/>
            <person name="Heller A."/>
            <person name="Higgins H."/>
            <person name="Honan T."/>
            <person name="Horn A."/>
            <person name="Houde N."/>
            <person name="Hughes L."/>
            <person name="Hulme W."/>
            <person name="Husby E."/>
            <person name="Iliev I."/>
            <person name="Jaffe D."/>
            <person name="Jones C."/>
            <person name="Kamal M."/>
            <person name="Kamat A."/>
            <person name="Kamvysselis M."/>
            <person name="Karlsson E."/>
            <person name="Kells C."/>
            <person name="Kieu A."/>
            <person name="Kisner P."/>
            <person name="Kodira C."/>
            <person name="Kulbokas E."/>
            <person name="Labutti K."/>
            <person name="Lama D."/>
            <person name="Landers T."/>
            <person name="Leger J."/>
            <person name="Levine S."/>
            <person name="Lewis D."/>
            <person name="Lewis T."/>
            <person name="Lindblad-toh K."/>
            <person name="Liu X."/>
            <person name="Lokyitsang T."/>
            <person name="Lokyitsang Y."/>
            <person name="Lucien O."/>
            <person name="Lui A."/>
            <person name="Ma L.J."/>
            <person name="Mabbitt R."/>
            <person name="Macdonald J."/>
            <person name="Maclean C."/>
            <person name="Major J."/>
            <person name="Manning J."/>
            <person name="Marabella R."/>
            <person name="Maru K."/>
            <person name="Matthews C."/>
            <person name="Mauceli E."/>
            <person name="Mccarthy M."/>
            <person name="Mcdonough S."/>
            <person name="Mcghee T."/>
            <person name="Meldrim J."/>
            <person name="Meneus L."/>
            <person name="Mesirov J."/>
            <person name="Mihalev A."/>
            <person name="Mihova T."/>
            <person name="Mikkelsen T."/>
            <person name="Mlenga V."/>
            <person name="Moru K."/>
            <person name="Mozes J."/>
            <person name="Mulrain L."/>
            <person name="Munson G."/>
            <person name="Naylor J."/>
            <person name="Newes C."/>
            <person name="Nguyen C."/>
            <person name="Nguyen N."/>
            <person name="Nguyen T."/>
            <person name="Nicol R."/>
            <person name="Nielsen C."/>
            <person name="Nizzari M."/>
            <person name="Norbu C."/>
            <person name="Norbu N."/>
            <person name="O'donnell P."/>
            <person name="Okoawo O."/>
            <person name="O'leary S."/>
            <person name="Omotosho B."/>
            <person name="O'neill K."/>
            <person name="Osman S."/>
            <person name="Parker S."/>
            <person name="Perrin D."/>
            <person name="Phunkhang P."/>
            <person name="Piqani B."/>
            <person name="Purcell S."/>
            <person name="Rachupka T."/>
            <person name="Ramasamy U."/>
            <person name="Rameau R."/>
            <person name="Ray V."/>
            <person name="Raymond C."/>
            <person name="Retta R."/>
            <person name="Richardson S."/>
            <person name="Rise C."/>
            <person name="Rodriguez J."/>
            <person name="Rogers J."/>
            <person name="Rogov P."/>
            <person name="Rutman M."/>
            <person name="Schupbach R."/>
            <person name="Seaman C."/>
            <person name="Settipalli S."/>
            <person name="Sharpe T."/>
            <person name="Sheridan J."/>
            <person name="Sherpa N."/>
            <person name="Shi J."/>
            <person name="Smirnov S."/>
            <person name="Smith C."/>
            <person name="Sougnez C."/>
            <person name="Spencer B."/>
            <person name="Stalker J."/>
            <person name="Stange-thomann N."/>
            <person name="Stavropoulos S."/>
            <person name="Stetson K."/>
            <person name="Stone C."/>
            <person name="Stone S."/>
            <person name="Stubbs M."/>
            <person name="Talamas J."/>
            <person name="Tchuinga P."/>
            <person name="Tenzing P."/>
            <person name="Tesfaye S."/>
            <person name="Theodore J."/>
            <person name="Thoulutsang Y."/>
            <person name="Topham K."/>
            <person name="Towey S."/>
            <person name="Tsamla T."/>
            <person name="Tsomo N."/>
            <person name="Vallee D."/>
            <person name="Vassiliev H."/>
            <person name="Venkataraman V."/>
            <person name="Vinson J."/>
            <person name="Vo A."/>
            <person name="Wade C."/>
            <person name="Wang S."/>
            <person name="Wangchuk T."/>
            <person name="Wangdi T."/>
            <person name="Whittaker C."/>
            <person name="Wilkinson J."/>
            <person name="Wu Y."/>
            <person name="Wyman D."/>
            <person name="Yadav S."/>
            <person name="Yang S."/>
            <person name="Yang X."/>
            <person name="Yeager S."/>
            <person name="Yee E."/>
            <person name="Young G."/>
            <person name="Zainoun J."/>
            <person name="Zembeck L."/>
            <person name="Zimmer A."/>
            <person name="Zody M."/>
            <person name="Lander E."/>
        </authorList>
    </citation>
    <scope>NUCLEOTIDE SEQUENCE [LARGE SCALE GENOMIC DNA]</scope>
</reference>
<evidence type="ECO:0000313" key="5">
    <source>
        <dbReference type="Proteomes" id="UP000007875"/>
    </source>
</evidence>
<dbReference type="AlphaFoldDB" id="H2YGR8"/>
<dbReference type="SUPFAM" id="SSF56496">
    <property type="entry name" value="Fibrinogen C-terminal domain-like"/>
    <property type="match status" value="2"/>
</dbReference>
<protein>
    <recommendedName>
        <fullName evidence="3">Fibrinogen C-terminal domain-containing protein</fullName>
    </recommendedName>
</protein>
<dbReference type="Proteomes" id="UP000007875">
    <property type="component" value="Unassembled WGS sequence"/>
</dbReference>
<dbReference type="SMART" id="SM00186">
    <property type="entry name" value="FBG"/>
    <property type="match status" value="2"/>
</dbReference>
<keyword evidence="1" id="KW-1015">Disulfide bond</keyword>
<sequence length="360" mass="41510">VFQRRRDGSENFYRTWVEYQGMFGNLSNEFWLGNENLHALTRSGNYELRIELENCANVTKFAKYSSFFIGSAQQNYTLKVTGYSGNAGDSLYYHNGRPFSTKDVENDSSSRNCAVHHHGAWWYHGCLNSNLNGEYLKCQTTTDRAASWGGFHDTKYSLKFIEMNCKEALQFGLNESGIQRIYNPKNQQTLKVFQRRKDGSENFYRTWVEYQKMFGSLSNEFWLGNENLHALTGSGNYELRIELEDCANVSKFVKYNSFSIGSVQEKYTLKVSGYSGTTGDSLSHHNGRPFSTKDVDNDSSTGNCAVHNHGAWWYVNCYYSNLNGEYLKCQTTSNRAASWNTFHGVQYSHKFIEMKFRPRE</sequence>
<evidence type="ECO:0000259" key="3">
    <source>
        <dbReference type="PROSITE" id="PS51406"/>
    </source>
</evidence>
<dbReference type="Ensembl" id="ENSCSAVT00000004583.1">
    <property type="protein sequence ID" value="ENSCSAVP00000004517.1"/>
    <property type="gene ID" value="ENSCSAVG00000002683.1"/>
</dbReference>
<name>H2YGR8_CIOSA</name>
<dbReference type="Gene3D" id="3.90.215.10">
    <property type="entry name" value="Gamma Fibrinogen, chain A, domain 1"/>
    <property type="match status" value="2"/>
</dbReference>
<proteinExistence type="predicted"/>
<dbReference type="InterPro" id="IPR050373">
    <property type="entry name" value="Fibrinogen_C-term_domain"/>
</dbReference>
<feature type="domain" description="Fibrinogen C-terminal" evidence="3">
    <location>
        <begin position="156"/>
        <end position="360"/>
    </location>
</feature>
<dbReference type="InterPro" id="IPR014716">
    <property type="entry name" value="Fibrinogen_a/b/g_C_1"/>
</dbReference>
<organism evidence="4 5">
    <name type="scientific">Ciona savignyi</name>
    <name type="common">Pacific transparent sea squirt</name>
    <dbReference type="NCBI Taxonomy" id="51511"/>
    <lineage>
        <taxon>Eukaryota</taxon>
        <taxon>Metazoa</taxon>
        <taxon>Chordata</taxon>
        <taxon>Tunicata</taxon>
        <taxon>Ascidiacea</taxon>
        <taxon>Phlebobranchia</taxon>
        <taxon>Cionidae</taxon>
        <taxon>Ciona</taxon>
    </lineage>
</organism>
<dbReference type="PROSITE" id="PS51406">
    <property type="entry name" value="FIBRINOGEN_C_2"/>
    <property type="match status" value="2"/>
</dbReference>
<dbReference type="CDD" id="cd00087">
    <property type="entry name" value="FReD"/>
    <property type="match status" value="2"/>
</dbReference>
<dbReference type="PROSITE" id="PS00514">
    <property type="entry name" value="FIBRINOGEN_C_1"/>
    <property type="match status" value="2"/>
</dbReference>
<dbReference type="PANTHER" id="PTHR19143:SF458">
    <property type="entry name" value="FIBRINOGEN C-TERMINAL DOMAIN-CONTAINING PROTEIN-RELATED"/>
    <property type="match status" value="1"/>
</dbReference>
<dbReference type="InterPro" id="IPR002181">
    <property type="entry name" value="Fibrinogen_a/b/g_C_dom"/>
</dbReference>
<dbReference type="PANTHER" id="PTHR19143">
    <property type="entry name" value="FIBRINOGEN/TENASCIN/ANGIOPOEITIN"/>
    <property type="match status" value="1"/>
</dbReference>
<dbReference type="InterPro" id="IPR036056">
    <property type="entry name" value="Fibrinogen-like_C"/>
</dbReference>